<keyword evidence="8" id="KW-0143">Chaperone</keyword>
<evidence type="ECO:0000313" key="13">
    <source>
        <dbReference type="EMBL" id="SHK51839.1"/>
    </source>
</evidence>
<sequence>MAERKPRKSRWLWALSAVALLSVTGCGLYPAKPGDWPHNAWGDILKFVSSVLDFFAKHAGGYGISLLIVTFIVRLIIFPLMINQLRSMRKMQELQPQMQKIRSQFKGDNKRIQEETMKLYQTAGVNPLGGCFPLLLQLPIIYALYGAIYGSRQLHEAVFLGVHLGQPDPNYIFPILAALTQLLSTWLTMRGQPTQQKAMLFVTPIMVLFIGLRLPSGLALYWIYTNIFTSIQTWLMKYIPEKNSAAKKSDKNIVEAPAPQKGKGR</sequence>
<dbReference type="RefSeq" id="WP_072874402.1">
    <property type="nucleotide sequence ID" value="NZ_FRAF01000015.1"/>
</dbReference>
<keyword evidence="14" id="KW-1185">Reference proteome</keyword>
<dbReference type="InterPro" id="IPR001708">
    <property type="entry name" value="YidC/ALB3/OXA1/COX18"/>
</dbReference>
<evidence type="ECO:0000256" key="8">
    <source>
        <dbReference type="ARBA" id="ARBA00023186"/>
    </source>
</evidence>
<dbReference type="GO" id="GO:0032977">
    <property type="term" value="F:membrane insertase activity"/>
    <property type="evidence" value="ECO:0007669"/>
    <property type="project" value="InterPro"/>
</dbReference>
<keyword evidence="5" id="KW-0653">Protein transport</keyword>
<dbReference type="PRINTS" id="PR00701">
    <property type="entry name" value="60KDINNERMP"/>
</dbReference>
<evidence type="ECO:0000256" key="7">
    <source>
        <dbReference type="ARBA" id="ARBA00023136"/>
    </source>
</evidence>
<evidence type="ECO:0000256" key="4">
    <source>
        <dbReference type="ARBA" id="ARBA00022692"/>
    </source>
</evidence>
<gene>
    <name evidence="13" type="ORF">SAMN05443507_11568</name>
</gene>
<dbReference type="GO" id="GO:0051205">
    <property type="term" value="P:protein insertion into membrane"/>
    <property type="evidence" value="ECO:0007669"/>
    <property type="project" value="TreeGrafter"/>
</dbReference>
<evidence type="ECO:0000256" key="2">
    <source>
        <dbReference type="ARBA" id="ARBA00022448"/>
    </source>
</evidence>
<feature type="transmembrane region" description="Helical" evidence="11">
    <location>
        <begin position="59"/>
        <end position="82"/>
    </location>
</feature>
<feature type="transmembrane region" description="Helical" evidence="11">
    <location>
        <begin position="127"/>
        <end position="151"/>
    </location>
</feature>
<dbReference type="PROSITE" id="PS51257">
    <property type="entry name" value="PROKAR_LIPOPROTEIN"/>
    <property type="match status" value="1"/>
</dbReference>
<keyword evidence="4 9" id="KW-0812">Transmembrane</keyword>
<dbReference type="InterPro" id="IPR047196">
    <property type="entry name" value="YidC_ALB_C"/>
</dbReference>
<proteinExistence type="inferred from homology"/>
<dbReference type="PANTHER" id="PTHR12428">
    <property type="entry name" value="OXA1"/>
    <property type="match status" value="1"/>
</dbReference>
<dbReference type="InterPro" id="IPR028055">
    <property type="entry name" value="YidC/Oxa/ALB_C"/>
</dbReference>
<dbReference type="GO" id="GO:0015031">
    <property type="term" value="P:protein transport"/>
    <property type="evidence" value="ECO:0007669"/>
    <property type="project" value="UniProtKB-KW"/>
</dbReference>
<dbReference type="CDD" id="cd20070">
    <property type="entry name" value="5TM_YidC_Alb3"/>
    <property type="match status" value="1"/>
</dbReference>
<keyword evidence="2" id="KW-0813">Transport</keyword>
<evidence type="ECO:0000256" key="3">
    <source>
        <dbReference type="ARBA" id="ARBA00022475"/>
    </source>
</evidence>
<evidence type="ECO:0000256" key="10">
    <source>
        <dbReference type="SAM" id="MobiDB-lite"/>
    </source>
</evidence>
<dbReference type="GO" id="GO:0005886">
    <property type="term" value="C:plasma membrane"/>
    <property type="evidence" value="ECO:0007669"/>
    <property type="project" value="UniProtKB-SubCell"/>
</dbReference>
<dbReference type="Pfam" id="PF02096">
    <property type="entry name" value="60KD_IMP"/>
    <property type="match status" value="1"/>
</dbReference>
<keyword evidence="7 11" id="KW-0472">Membrane</keyword>
<evidence type="ECO:0000256" key="6">
    <source>
        <dbReference type="ARBA" id="ARBA00022989"/>
    </source>
</evidence>
<keyword evidence="6 11" id="KW-1133">Transmembrane helix</keyword>
<accession>A0A1M6T4K9</accession>
<protein>
    <submittedName>
        <fullName evidence="13">YidC/Oxa1 family membrane protein insertase</fullName>
    </submittedName>
</protein>
<evidence type="ECO:0000256" key="11">
    <source>
        <dbReference type="SAM" id="Phobius"/>
    </source>
</evidence>
<feature type="region of interest" description="Disordered" evidence="10">
    <location>
        <begin position="244"/>
        <end position="265"/>
    </location>
</feature>
<name>A0A1M6T4K9_9BACL</name>
<feature type="transmembrane region" description="Helical" evidence="11">
    <location>
        <begin position="201"/>
        <end position="224"/>
    </location>
</feature>
<evidence type="ECO:0000259" key="12">
    <source>
        <dbReference type="Pfam" id="PF02096"/>
    </source>
</evidence>
<dbReference type="NCBIfam" id="TIGR03592">
    <property type="entry name" value="yidC_oxa1_cterm"/>
    <property type="match status" value="1"/>
</dbReference>
<evidence type="ECO:0000313" key="14">
    <source>
        <dbReference type="Proteomes" id="UP000184016"/>
    </source>
</evidence>
<dbReference type="OrthoDB" id="9780552at2"/>
<dbReference type="STRING" id="1830138.SAMN05443507_11568"/>
<keyword evidence="3" id="KW-1003">Cell membrane</keyword>
<feature type="transmembrane region" description="Helical" evidence="11">
    <location>
        <begin position="171"/>
        <end position="189"/>
    </location>
</feature>
<feature type="transmembrane region" description="Helical" evidence="11">
    <location>
        <begin position="12"/>
        <end position="31"/>
    </location>
</feature>
<evidence type="ECO:0000256" key="9">
    <source>
        <dbReference type="RuleBase" id="RU003945"/>
    </source>
</evidence>
<evidence type="ECO:0000256" key="1">
    <source>
        <dbReference type="ARBA" id="ARBA00004651"/>
    </source>
</evidence>
<evidence type="ECO:0000256" key="5">
    <source>
        <dbReference type="ARBA" id="ARBA00022927"/>
    </source>
</evidence>
<organism evidence="13 14">
    <name type="scientific">Alicyclobacillus tolerans</name>
    <dbReference type="NCBI Taxonomy" id="90970"/>
    <lineage>
        <taxon>Bacteria</taxon>
        <taxon>Bacillati</taxon>
        <taxon>Bacillota</taxon>
        <taxon>Bacilli</taxon>
        <taxon>Bacillales</taxon>
        <taxon>Alicyclobacillaceae</taxon>
        <taxon>Alicyclobacillus</taxon>
    </lineage>
</organism>
<dbReference type="AlphaFoldDB" id="A0A1M6T4K9"/>
<dbReference type="PANTHER" id="PTHR12428:SF65">
    <property type="entry name" value="CYTOCHROME C OXIDASE ASSEMBLY PROTEIN COX18, MITOCHONDRIAL"/>
    <property type="match status" value="1"/>
</dbReference>
<dbReference type="EMBL" id="FRAF01000015">
    <property type="protein sequence ID" value="SHK51839.1"/>
    <property type="molecule type" value="Genomic_DNA"/>
</dbReference>
<comment type="subcellular location">
    <subcellularLocation>
        <location evidence="1">Cell membrane</location>
        <topology evidence="1">Multi-pass membrane protein</topology>
    </subcellularLocation>
    <subcellularLocation>
        <location evidence="9">Membrane</location>
        <topology evidence="9">Multi-pass membrane protein</topology>
    </subcellularLocation>
</comment>
<comment type="similarity">
    <text evidence="9">Belongs to the OXA1/ALB3/YidC family.</text>
</comment>
<reference evidence="14" key="1">
    <citation type="submission" date="2016-11" db="EMBL/GenBank/DDBJ databases">
        <authorList>
            <person name="Varghese N."/>
            <person name="Submissions S."/>
        </authorList>
    </citation>
    <scope>NUCLEOTIDE SEQUENCE [LARGE SCALE GENOMIC DNA]</scope>
    <source>
        <strain evidence="14">USBA-503</strain>
    </source>
</reference>
<feature type="domain" description="Membrane insertase YidC/Oxa/ALB C-terminal" evidence="12">
    <location>
        <begin position="62"/>
        <end position="237"/>
    </location>
</feature>
<dbReference type="Proteomes" id="UP000184016">
    <property type="component" value="Unassembled WGS sequence"/>
</dbReference>